<evidence type="ECO:0000256" key="1">
    <source>
        <dbReference type="ARBA" id="ARBA00004604"/>
    </source>
</evidence>
<dbReference type="Pfam" id="PF03998">
    <property type="entry name" value="Utp11"/>
    <property type="match status" value="1"/>
</dbReference>
<evidence type="ECO:0000256" key="4">
    <source>
        <dbReference type="ARBA" id="ARBA00023242"/>
    </source>
</evidence>
<comment type="similarity">
    <text evidence="2">Belongs to the UTP11 family.</text>
</comment>
<name>A0A3B0MPU7_THEAN</name>
<gene>
    <name evidence="6" type="ORF">TAT_000023600</name>
    <name evidence="7" type="ORF">TAV_000023500</name>
</gene>
<dbReference type="InterPro" id="IPR007144">
    <property type="entry name" value="SSU_processome_Utp11"/>
</dbReference>
<comment type="subcellular location">
    <subcellularLocation>
        <location evidence="1">Nucleus</location>
        <location evidence="1">Nucleolus</location>
    </subcellularLocation>
</comment>
<dbReference type="GO" id="GO:0032040">
    <property type="term" value="C:small-subunit processome"/>
    <property type="evidence" value="ECO:0007669"/>
    <property type="project" value="InterPro"/>
</dbReference>
<sequence length="210" mass="24768">MGGLKHVVPRRVHLERSQPEHRKRRVGQYLEKKSDYKKRSDHYHLRERLIQELSLKGRYRNEDEFNYKMIHSRIGEQGEVILPSEDTLKEKKLTKKLKLKRNLDKIGTNLFVLNHISNSHNSKTNGANTISNVPNKKTHIIFSDEDCKNSNSNHKQVNVSLKGLKAPNNLNMLRQELEEKRNVMIGKYKGKRISRVKNTKLHHFSFERDK</sequence>
<feature type="region of interest" description="Disordered" evidence="5">
    <location>
        <begin position="1"/>
        <end position="25"/>
    </location>
</feature>
<organism evidence="7">
    <name type="scientific">Theileria annulata</name>
    <dbReference type="NCBI Taxonomy" id="5874"/>
    <lineage>
        <taxon>Eukaryota</taxon>
        <taxon>Sar</taxon>
        <taxon>Alveolata</taxon>
        <taxon>Apicomplexa</taxon>
        <taxon>Aconoidasida</taxon>
        <taxon>Piroplasmida</taxon>
        <taxon>Theileriidae</taxon>
        <taxon>Theileria</taxon>
    </lineage>
</organism>
<evidence type="ECO:0000313" key="7">
    <source>
        <dbReference type="EMBL" id="SVP89540.1"/>
    </source>
</evidence>
<keyword evidence="4" id="KW-0539">Nucleus</keyword>
<dbReference type="VEuPathDB" id="PiroplasmaDB:TA19300"/>
<dbReference type="PANTHER" id="PTHR12838">
    <property type="entry name" value="U3 SMALL NUCLEOLAR RNA-ASSOCIATED PROTEIN 11"/>
    <property type="match status" value="1"/>
</dbReference>
<evidence type="ECO:0000256" key="3">
    <source>
        <dbReference type="ARBA" id="ARBA00022552"/>
    </source>
</evidence>
<dbReference type="EMBL" id="UIVS01000001">
    <property type="protein sequence ID" value="SVP89540.1"/>
    <property type="molecule type" value="Genomic_DNA"/>
</dbReference>
<reference evidence="7" key="1">
    <citation type="submission" date="2018-07" db="EMBL/GenBank/DDBJ databases">
        <authorList>
            <person name="Quirk P.G."/>
            <person name="Krulwich T.A."/>
        </authorList>
    </citation>
    <scope>NUCLEOTIDE SEQUENCE</scope>
    <source>
        <strain evidence="7">Anand</strain>
    </source>
</reference>
<evidence type="ECO:0000313" key="6">
    <source>
        <dbReference type="EMBL" id="SVP88372.1"/>
    </source>
</evidence>
<dbReference type="PIRSF" id="PIRSF015952">
    <property type="entry name" value="U3snoRNP11"/>
    <property type="match status" value="1"/>
</dbReference>
<accession>A0A3B0MPU7</accession>
<keyword evidence="3" id="KW-0698">rRNA processing</keyword>
<dbReference type="EMBL" id="UIVT01000001">
    <property type="protein sequence ID" value="SVP88372.1"/>
    <property type="molecule type" value="Genomic_DNA"/>
</dbReference>
<evidence type="ECO:0000256" key="5">
    <source>
        <dbReference type="SAM" id="MobiDB-lite"/>
    </source>
</evidence>
<dbReference type="PANTHER" id="PTHR12838:SF0">
    <property type="entry name" value="U3 SMALL NUCLEOLAR RNA-ASSOCIATED PROTEIN 11-RELATED"/>
    <property type="match status" value="1"/>
</dbReference>
<dbReference type="AlphaFoldDB" id="A0A3B0MPU7"/>
<proteinExistence type="inferred from homology"/>
<dbReference type="GO" id="GO:0006364">
    <property type="term" value="P:rRNA processing"/>
    <property type="evidence" value="ECO:0007669"/>
    <property type="project" value="UniProtKB-KW"/>
</dbReference>
<protein>
    <submittedName>
        <fullName evidence="7">Probable u3 small nucleolar RNA-associated protein 11, putative</fullName>
    </submittedName>
</protein>
<evidence type="ECO:0000256" key="2">
    <source>
        <dbReference type="ARBA" id="ARBA00008105"/>
    </source>
</evidence>